<evidence type="ECO:0000313" key="2">
    <source>
        <dbReference type="EMBL" id="KAL3698584.1"/>
    </source>
</evidence>
<feature type="region of interest" description="Disordered" evidence="1">
    <location>
        <begin position="104"/>
        <end position="129"/>
    </location>
</feature>
<organism evidence="2 3">
    <name type="scientific">Riccia sorocarpa</name>
    <dbReference type="NCBI Taxonomy" id="122646"/>
    <lineage>
        <taxon>Eukaryota</taxon>
        <taxon>Viridiplantae</taxon>
        <taxon>Streptophyta</taxon>
        <taxon>Embryophyta</taxon>
        <taxon>Marchantiophyta</taxon>
        <taxon>Marchantiopsida</taxon>
        <taxon>Marchantiidae</taxon>
        <taxon>Marchantiales</taxon>
        <taxon>Ricciaceae</taxon>
        <taxon>Riccia</taxon>
    </lineage>
</organism>
<reference evidence="2 3" key="1">
    <citation type="submission" date="2024-09" db="EMBL/GenBank/DDBJ databases">
        <title>Chromosome-scale assembly of Riccia sorocarpa.</title>
        <authorList>
            <person name="Paukszto L."/>
        </authorList>
    </citation>
    <scope>NUCLEOTIDE SEQUENCE [LARGE SCALE GENOMIC DNA]</scope>
    <source>
        <strain evidence="2">LP-2024</strain>
        <tissue evidence="2">Aerial parts of the thallus</tissue>
    </source>
</reference>
<accession>A0ABD3IAL2</accession>
<keyword evidence="3" id="KW-1185">Reference proteome</keyword>
<proteinExistence type="predicted"/>
<sequence>MFDGEFFWVLGVFFWVLDRAPRERLRLRGVPRSPVRTIPRKAAKRSSRELDLAALLGAAEQVRAGFRSPAQGRSNCGPEQAPCRAPRPCAGTARGSAAPCIAAKPAVQPPPKPAAPETRTKVKAPRRVKKERTESMEVVDDAEVVVEKERSSEGPWLIKRYFKEDVISKVQWAYMKPEDISGAFAWISEFHQRRLGLRGVITRQYVPPNVPLCKEWLLSFDGRPKGDCSATVQGQRIVLSEEMFRDAFFVEEELNPRASQEPFPKHVIRSGLEDWPRSIAGPIIHFVKSALEPILEDDSDDEGPHPQLLDLPGYQFKCVKDEMCQVKKHLEVPNNTRLRETFVDQVLTHLLIHLGIYKGRARPLRSGPRPQATRAREQGLAALRRAAMAPRGPLPGLLVQRRGRWPSAGLAALRRGRWPSAGSCGPAQGREDPGGPAQGLQGPRGLVAEPQPLAALLWAASLQRL</sequence>
<dbReference type="AlphaFoldDB" id="A0ABD3IAL2"/>
<feature type="region of interest" description="Disordered" evidence="1">
    <location>
        <begin position="68"/>
        <end position="89"/>
    </location>
</feature>
<comment type="caution">
    <text evidence="2">The sequence shown here is derived from an EMBL/GenBank/DDBJ whole genome shotgun (WGS) entry which is preliminary data.</text>
</comment>
<gene>
    <name evidence="2" type="ORF">R1sor_012660</name>
</gene>
<name>A0ABD3IAL2_9MARC</name>
<dbReference type="EMBL" id="JBJQOH010000002">
    <property type="protein sequence ID" value="KAL3698584.1"/>
    <property type="molecule type" value="Genomic_DNA"/>
</dbReference>
<evidence type="ECO:0000313" key="3">
    <source>
        <dbReference type="Proteomes" id="UP001633002"/>
    </source>
</evidence>
<evidence type="ECO:0000256" key="1">
    <source>
        <dbReference type="SAM" id="MobiDB-lite"/>
    </source>
</evidence>
<dbReference type="Proteomes" id="UP001633002">
    <property type="component" value="Unassembled WGS sequence"/>
</dbReference>
<protein>
    <submittedName>
        <fullName evidence="2">Uncharacterized protein</fullName>
    </submittedName>
</protein>
<feature type="region of interest" description="Disordered" evidence="1">
    <location>
        <begin position="416"/>
        <end position="446"/>
    </location>
</feature>